<protein>
    <submittedName>
        <fullName evidence="1">Uncharacterized protein</fullName>
    </submittedName>
</protein>
<evidence type="ECO:0000313" key="1">
    <source>
        <dbReference type="EMBL" id="SDR03540.1"/>
    </source>
</evidence>
<dbReference type="Proteomes" id="UP000199365">
    <property type="component" value="Unassembled WGS sequence"/>
</dbReference>
<reference evidence="2" key="1">
    <citation type="submission" date="2016-10" db="EMBL/GenBank/DDBJ databases">
        <authorList>
            <person name="Varghese N."/>
            <person name="Submissions S."/>
        </authorList>
    </citation>
    <scope>NUCLEOTIDE SEQUENCE [LARGE SCALE GENOMIC DNA]</scope>
    <source>
        <strain evidence="2">DUS833</strain>
    </source>
</reference>
<organism evidence="1 2">
    <name type="scientific">Paraburkholderia tuberum</name>
    <dbReference type="NCBI Taxonomy" id="157910"/>
    <lineage>
        <taxon>Bacteria</taxon>
        <taxon>Pseudomonadati</taxon>
        <taxon>Pseudomonadota</taxon>
        <taxon>Betaproteobacteria</taxon>
        <taxon>Burkholderiales</taxon>
        <taxon>Burkholderiaceae</taxon>
        <taxon>Paraburkholderia</taxon>
    </lineage>
</organism>
<accession>A0A1H1FRN7</accession>
<gene>
    <name evidence="1" type="ORF">SAMN05445850_2537</name>
</gene>
<dbReference type="RefSeq" id="WP_090803693.1">
    <property type="nucleotide sequence ID" value="NZ_FNKX01000001.1"/>
</dbReference>
<name>A0A1H1FRN7_9BURK</name>
<evidence type="ECO:0000313" key="2">
    <source>
        <dbReference type="Proteomes" id="UP000199365"/>
    </source>
</evidence>
<dbReference type="AlphaFoldDB" id="A0A1H1FRN7"/>
<sequence length="162" mass="17812">MAIDFKVGARRRCRLYSRREYRGNALSDEARAGRKLITSASSWELKYDARQLAQLVGFMRNARGGAYASGSAPEQLARELQSAIESGHVIAVVSTPQASCTGGGPIEQEIRPYYVTVTPSQLFGRVLSAVPAARSFERPRLPRLAQLGMNSCETHDGDFTLY</sequence>
<keyword evidence="2" id="KW-1185">Reference proteome</keyword>
<proteinExistence type="predicted"/>
<dbReference type="EMBL" id="FNKX01000001">
    <property type="protein sequence ID" value="SDR03540.1"/>
    <property type="molecule type" value="Genomic_DNA"/>
</dbReference>